<evidence type="ECO:0000256" key="2">
    <source>
        <dbReference type="ARBA" id="ARBA00022741"/>
    </source>
</evidence>
<dbReference type="GO" id="GO:0003924">
    <property type="term" value="F:GTPase activity"/>
    <property type="evidence" value="ECO:0007669"/>
    <property type="project" value="InterPro"/>
</dbReference>
<evidence type="ECO:0008006" key="8">
    <source>
        <dbReference type="Google" id="ProtNLM"/>
    </source>
</evidence>
<dbReference type="PRINTS" id="PR00328">
    <property type="entry name" value="SAR1GTPBP"/>
</dbReference>
<feature type="binding site" evidence="4">
    <location>
        <begin position="24"/>
        <end position="31"/>
    </location>
    <ligand>
        <name>GTP</name>
        <dbReference type="ChEBI" id="CHEBI:37565"/>
    </ligand>
</feature>
<comment type="similarity">
    <text evidence="1 6">Belongs to the small GTPase superfamily. Arf family.</text>
</comment>
<dbReference type="EMBL" id="HBHP01031185">
    <property type="protein sequence ID" value="CAD9775183.1"/>
    <property type="molecule type" value="Transcribed_RNA"/>
</dbReference>
<dbReference type="InterPro" id="IPR024156">
    <property type="entry name" value="Small_GTPase_ARF"/>
</dbReference>
<dbReference type="AlphaFoldDB" id="A0A7S2XIJ2"/>
<evidence type="ECO:0000256" key="5">
    <source>
        <dbReference type="PIRSR" id="PIRSR606689-2"/>
    </source>
</evidence>
<sequence length="190" mass="21482">MGQTISNLWNTFFGSAPVRIVMIGLDAAGKTTVLYKLKLGEIVHTVPTIGFNVERVEHKNLTFQVWDIGGQDKIRKLWRHYYENTDAVIFVVDSSDRERLPMATTELEKTLAFDELQKASLLVFANKQDLPKALPTQAIADGLGLEKMKSGRSWFVQGASATAGEGLREGMDWLAKTLKRRQQQEQQSRW</sequence>
<dbReference type="FunFam" id="3.40.50.300:FF:000412">
    <property type="entry name" value="ADP-ribosylation factor 1"/>
    <property type="match status" value="1"/>
</dbReference>
<dbReference type="SMART" id="SM00178">
    <property type="entry name" value="SAR"/>
    <property type="match status" value="1"/>
</dbReference>
<evidence type="ECO:0000256" key="4">
    <source>
        <dbReference type="PIRSR" id="PIRSR606689-1"/>
    </source>
</evidence>
<reference evidence="7" key="1">
    <citation type="submission" date="2021-01" db="EMBL/GenBank/DDBJ databases">
        <authorList>
            <person name="Corre E."/>
            <person name="Pelletier E."/>
            <person name="Niang G."/>
            <person name="Scheremetjew M."/>
            <person name="Finn R."/>
            <person name="Kale V."/>
            <person name="Holt S."/>
            <person name="Cochrane G."/>
            <person name="Meng A."/>
            <person name="Brown T."/>
            <person name="Cohen L."/>
        </authorList>
    </citation>
    <scope>NUCLEOTIDE SEQUENCE</scope>
    <source>
        <strain evidence="7">CCMP622</strain>
    </source>
</reference>
<keyword evidence="3 4" id="KW-0342">GTP-binding</keyword>
<dbReference type="InterPro" id="IPR005225">
    <property type="entry name" value="Small_GTP-bd"/>
</dbReference>
<dbReference type="InterPro" id="IPR006689">
    <property type="entry name" value="Small_GTPase_ARF/SAR"/>
</dbReference>
<feature type="binding site" evidence="5">
    <location>
        <position position="31"/>
    </location>
    <ligand>
        <name>Mg(2+)</name>
        <dbReference type="ChEBI" id="CHEBI:18420"/>
    </ligand>
</feature>
<dbReference type="Pfam" id="PF00025">
    <property type="entry name" value="Arf"/>
    <property type="match status" value="1"/>
</dbReference>
<dbReference type="NCBIfam" id="TIGR00231">
    <property type="entry name" value="small_GTP"/>
    <property type="match status" value="1"/>
</dbReference>
<proteinExistence type="inferred from homology"/>
<dbReference type="CDD" id="cd00878">
    <property type="entry name" value="Arf_Arl"/>
    <property type="match status" value="1"/>
</dbReference>
<keyword evidence="5" id="KW-0479">Metal-binding</keyword>
<evidence type="ECO:0000313" key="7">
    <source>
        <dbReference type="EMBL" id="CAD9775183.1"/>
    </source>
</evidence>
<dbReference type="GO" id="GO:0005525">
    <property type="term" value="F:GTP binding"/>
    <property type="evidence" value="ECO:0007669"/>
    <property type="project" value="UniProtKB-KW"/>
</dbReference>
<dbReference type="GO" id="GO:0030010">
    <property type="term" value="P:establishment of cell polarity"/>
    <property type="evidence" value="ECO:0007669"/>
    <property type="project" value="UniProtKB-ARBA"/>
</dbReference>
<evidence type="ECO:0000256" key="1">
    <source>
        <dbReference type="ARBA" id="ARBA00010290"/>
    </source>
</evidence>
<dbReference type="Gene3D" id="3.40.50.300">
    <property type="entry name" value="P-loop containing nucleotide triphosphate hydrolases"/>
    <property type="match status" value="1"/>
</dbReference>
<feature type="binding site" evidence="4">
    <location>
        <begin position="126"/>
        <end position="129"/>
    </location>
    <ligand>
        <name>GTP</name>
        <dbReference type="ChEBI" id="CHEBI:37565"/>
    </ligand>
</feature>
<evidence type="ECO:0000256" key="6">
    <source>
        <dbReference type="RuleBase" id="RU003925"/>
    </source>
</evidence>
<dbReference type="PROSITE" id="PS51419">
    <property type="entry name" value="RAB"/>
    <property type="match status" value="1"/>
</dbReference>
<dbReference type="SMART" id="SM00175">
    <property type="entry name" value="RAB"/>
    <property type="match status" value="1"/>
</dbReference>
<gene>
    <name evidence="7" type="ORF">LSP00402_LOCUS19180</name>
</gene>
<evidence type="ECO:0000256" key="3">
    <source>
        <dbReference type="ARBA" id="ARBA00023134"/>
    </source>
</evidence>
<protein>
    <recommendedName>
        <fullName evidence="8">ADP-ribosylation factor</fullName>
    </recommendedName>
</protein>
<organism evidence="7">
    <name type="scientific">Lotharella oceanica</name>
    <dbReference type="NCBI Taxonomy" id="641309"/>
    <lineage>
        <taxon>Eukaryota</taxon>
        <taxon>Sar</taxon>
        <taxon>Rhizaria</taxon>
        <taxon>Cercozoa</taxon>
        <taxon>Chlorarachniophyceae</taxon>
        <taxon>Lotharella</taxon>
    </lineage>
</organism>
<name>A0A7S2XIJ2_9EUKA</name>
<dbReference type="InterPro" id="IPR027417">
    <property type="entry name" value="P-loop_NTPase"/>
</dbReference>
<feature type="binding site" evidence="4">
    <location>
        <position position="70"/>
    </location>
    <ligand>
        <name>GTP</name>
        <dbReference type="ChEBI" id="CHEBI:37565"/>
    </ligand>
</feature>
<dbReference type="PANTHER" id="PTHR11711">
    <property type="entry name" value="ADP RIBOSYLATION FACTOR-RELATED"/>
    <property type="match status" value="1"/>
</dbReference>
<dbReference type="SUPFAM" id="SSF52540">
    <property type="entry name" value="P-loop containing nucleoside triphosphate hydrolases"/>
    <property type="match status" value="1"/>
</dbReference>
<dbReference type="SMART" id="SM00177">
    <property type="entry name" value="ARF"/>
    <property type="match status" value="1"/>
</dbReference>
<accession>A0A7S2XIJ2</accession>
<dbReference type="PROSITE" id="PS51417">
    <property type="entry name" value="ARF"/>
    <property type="match status" value="1"/>
</dbReference>
<keyword evidence="5" id="KW-0460">Magnesium</keyword>
<dbReference type="GO" id="GO:0046872">
    <property type="term" value="F:metal ion binding"/>
    <property type="evidence" value="ECO:0007669"/>
    <property type="project" value="UniProtKB-KW"/>
</dbReference>
<keyword evidence="2 4" id="KW-0547">Nucleotide-binding</keyword>
<feature type="binding site" evidence="5">
    <location>
        <position position="48"/>
    </location>
    <ligand>
        <name>Mg(2+)</name>
        <dbReference type="ChEBI" id="CHEBI:18420"/>
    </ligand>
</feature>